<accession>A0A8C4NL93</accession>
<reference evidence="1" key="2">
    <citation type="submission" date="2025-09" db="UniProtKB">
        <authorList>
            <consortium name="Ensembl"/>
        </authorList>
    </citation>
    <scope>IDENTIFICATION</scope>
</reference>
<name>A0A8C4NL93_EPTBU</name>
<dbReference type="GO" id="GO:0006281">
    <property type="term" value="P:DNA repair"/>
    <property type="evidence" value="ECO:0007669"/>
    <property type="project" value="TreeGrafter"/>
</dbReference>
<evidence type="ECO:0000313" key="1">
    <source>
        <dbReference type="Ensembl" id="ENSEBUP00000006283.1"/>
    </source>
</evidence>
<dbReference type="PROSITE" id="PS51257">
    <property type="entry name" value="PROKAR_LIPOPROTEIN"/>
    <property type="match status" value="1"/>
</dbReference>
<reference evidence="1" key="1">
    <citation type="submission" date="2025-08" db="UniProtKB">
        <authorList>
            <consortium name="Ensembl"/>
        </authorList>
    </citation>
    <scope>IDENTIFICATION</scope>
</reference>
<evidence type="ECO:0000313" key="2">
    <source>
        <dbReference type="Proteomes" id="UP000694388"/>
    </source>
</evidence>
<dbReference type="PANTHER" id="PTHR11139">
    <property type="entry name" value="ATAXIA TELANGIECTASIA MUTATED ATM -RELATED"/>
    <property type="match status" value="1"/>
</dbReference>
<dbReference type="Ensembl" id="ENSEBUT00000006738.1">
    <property type="protein sequence ID" value="ENSEBUP00000006283.1"/>
    <property type="gene ID" value="ENSEBUG00000004178.1"/>
</dbReference>
<dbReference type="AlphaFoldDB" id="A0A8C4NL93"/>
<dbReference type="GO" id="GO:0005634">
    <property type="term" value="C:nucleus"/>
    <property type="evidence" value="ECO:0007669"/>
    <property type="project" value="TreeGrafter"/>
</dbReference>
<organism evidence="1 2">
    <name type="scientific">Eptatretus burgeri</name>
    <name type="common">Inshore hagfish</name>
    <dbReference type="NCBI Taxonomy" id="7764"/>
    <lineage>
        <taxon>Eukaryota</taxon>
        <taxon>Metazoa</taxon>
        <taxon>Chordata</taxon>
        <taxon>Craniata</taxon>
        <taxon>Vertebrata</taxon>
        <taxon>Cyclostomata</taxon>
        <taxon>Myxini</taxon>
        <taxon>Myxiniformes</taxon>
        <taxon>Myxinidae</taxon>
        <taxon>Eptatretinae</taxon>
        <taxon>Eptatretus</taxon>
    </lineage>
</organism>
<dbReference type="GO" id="GO:0000124">
    <property type="term" value="C:SAGA complex"/>
    <property type="evidence" value="ECO:0007669"/>
    <property type="project" value="TreeGrafter"/>
</dbReference>
<dbReference type="GO" id="GO:0035267">
    <property type="term" value="C:NuA4 histone acetyltransferase complex"/>
    <property type="evidence" value="ECO:0007669"/>
    <property type="project" value="TreeGrafter"/>
</dbReference>
<evidence type="ECO:0008006" key="3">
    <source>
        <dbReference type="Google" id="ProtNLM"/>
    </source>
</evidence>
<dbReference type="InterPro" id="IPR046805">
    <property type="entry name" value="Tra1_ring"/>
</dbReference>
<sequence length="560" mass="64699">MHLVHRIFLTPHISCTSTSCLLPTPTHLPPCCPQEMKICATIINLFHLIPAAPQTLVKPLLEVVMKTERAMLIEAGSPFREPLIKFLTRYPAQTVELFMMEGTLNDPQWSRMFMSFLKHSEAKNLRDILAASPGRFFSLLSSGAVSVARPASPTQTQPSRLDLQFNAIKIISIIVKHDEKWLPGQPALASHLRRVWISDAFQERHRKEHMVTPHWKEPKLLAFCLLNYCKYVQMVSWWWAQLDHLYNFYSPFLPLSLSQCETFHCGYFLFRHHYGEMELLFQLLRGLTSPFLCHLACLKDYLEEQLPRQYSVQHKRTLFFKFVEIFHDSSFPEELKAKALQHVLLPAFQHSLERGEAEVLLGPANPEGDNLESISSIFINKVLEPERHSEMLDSLRIAVLQFSALLVEHASHHIHDNNKSRNTKLRRLMTFAWPCLLTKTCVDPVCKYHGHLVLAHIIAKFAIHKKIVLQVFISLLKAHALEARPVVRQALAILTPAVPTRMEEGNQLLAHWTRKLMVEEGHTLPQLMHILHLLVQHHRVRTCMLCYDILFGLYCTYIFV</sequence>
<keyword evidence="2" id="KW-1185">Reference proteome</keyword>
<dbReference type="OMA" id="KCTNPNI"/>
<dbReference type="Proteomes" id="UP000694388">
    <property type="component" value="Unplaced"/>
</dbReference>
<dbReference type="GO" id="GO:0006355">
    <property type="term" value="P:regulation of DNA-templated transcription"/>
    <property type="evidence" value="ECO:0007669"/>
    <property type="project" value="TreeGrafter"/>
</dbReference>
<dbReference type="PANTHER" id="PTHR11139:SF1">
    <property type="entry name" value="TRANSFORMATION_TRANSCRIPTION DOMAIN-ASSOCIATED PROTEIN"/>
    <property type="match status" value="1"/>
</dbReference>
<dbReference type="InterPro" id="IPR050517">
    <property type="entry name" value="DDR_Repair_Kinase"/>
</dbReference>
<protein>
    <recommendedName>
        <fullName evidence="3">Transformation/transcription domain-associated protein</fullName>
    </recommendedName>
</protein>
<dbReference type="Pfam" id="PF20206">
    <property type="entry name" value="Tra1_ring"/>
    <property type="match status" value="1"/>
</dbReference>
<proteinExistence type="predicted"/>
<dbReference type="GeneTree" id="ENSGT00390000017961"/>